<protein>
    <submittedName>
        <fullName evidence="1">Uncharacterized protein</fullName>
    </submittedName>
</protein>
<reference evidence="1" key="1">
    <citation type="submission" date="2018-06" db="EMBL/GenBank/DDBJ databases">
        <authorList>
            <person name="Zhirakovskaya E."/>
        </authorList>
    </citation>
    <scope>NUCLEOTIDE SEQUENCE</scope>
</reference>
<accession>A0A3B0TLL7</accession>
<sequence length="323" mass="36740">MKKPYFVFIFLLIGVLPRLALANSTAFFEGEIDLQKKIFRINILSEGKDVCEVKGKFDRKDIQVSLNVSHFKTPFLELSTQIFGSLTPRVNKDEQNNGYQGRLWSRYSLVDFKPVDELTGEFLITKDKIDFKKVNFGKLSLTGSLLRKYPYKASFIIGLDTVSLEKFLKFWVPRKQYDTQGDVSGTVKISSNQQKISLQGKLKSFNGHINSFQFDSFYLNARGIYPVLKIEDSTVSKEDGLIFSLAGDFDLKSPKGFKNQIKKLKLSPIVNESDTEKSWTIKRLRSEDTSTTEIKYMLRKSGGSGNDSSLDDGMLGVEKTMEF</sequence>
<gene>
    <name evidence="1" type="ORF">MNBD_BACTEROID05-1183</name>
</gene>
<proteinExistence type="predicted"/>
<organism evidence="1">
    <name type="scientific">hydrothermal vent metagenome</name>
    <dbReference type="NCBI Taxonomy" id="652676"/>
    <lineage>
        <taxon>unclassified sequences</taxon>
        <taxon>metagenomes</taxon>
        <taxon>ecological metagenomes</taxon>
    </lineage>
</organism>
<dbReference type="AlphaFoldDB" id="A0A3B0TLL7"/>
<dbReference type="EMBL" id="UOEN01000209">
    <property type="protein sequence ID" value="VAW14257.1"/>
    <property type="molecule type" value="Genomic_DNA"/>
</dbReference>
<name>A0A3B0TLL7_9ZZZZ</name>
<evidence type="ECO:0000313" key="1">
    <source>
        <dbReference type="EMBL" id="VAW14257.1"/>
    </source>
</evidence>